<keyword evidence="2" id="KW-0812">Transmembrane</keyword>
<evidence type="ECO:0008006" key="4">
    <source>
        <dbReference type="Google" id="ProtNLM"/>
    </source>
</evidence>
<reference evidence="3" key="1">
    <citation type="submission" date="2016-04" db="EMBL/GenBank/DDBJ databases">
        <authorList>
            <person name="Evans L.H."/>
            <person name="Alamgir A."/>
            <person name="Owens N."/>
            <person name="Weber N.D."/>
            <person name="Virtaneva K."/>
            <person name="Barbian K."/>
            <person name="Babar A."/>
            <person name="Rosenke K."/>
        </authorList>
    </citation>
    <scope>NUCLEOTIDE SEQUENCE</scope>
    <source>
        <strain evidence="3">86</strain>
    </source>
</reference>
<dbReference type="PANTHER" id="PTHR30105:SF2">
    <property type="entry name" value="DIVERGENT POLYSACCHARIDE DEACETYLASE SUPERFAMILY"/>
    <property type="match status" value="1"/>
</dbReference>
<name>A0A212J2Y8_9DELT</name>
<proteinExistence type="predicted"/>
<protein>
    <recommendedName>
        <fullName evidence="4">Divergent polysaccharide deacetylase family protein</fullName>
    </recommendedName>
</protein>
<keyword evidence="2" id="KW-0472">Membrane</keyword>
<keyword evidence="2" id="KW-1133">Transmembrane helix</keyword>
<evidence type="ECO:0000256" key="1">
    <source>
        <dbReference type="SAM" id="MobiDB-lite"/>
    </source>
</evidence>
<dbReference type="GO" id="GO:0005975">
    <property type="term" value="P:carbohydrate metabolic process"/>
    <property type="evidence" value="ECO:0007669"/>
    <property type="project" value="InterPro"/>
</dbReference>
<dbReference type="InterPro" id="IPR006837">
    <property type="entry name" value="Divergent_DAC"/>
</dbReference>
<accession>A0A212J2Y8</accession>
<feature type="region of interest" description="Disordered" evidence="1">
    <location>
        <begin position="41"/>
        <end position="60"/>
    </location>
</feature>
<dbReference type="InterPro" id="IPR011330">
    <property type="entry name" value="Glyco_hydro/deAcase_b/a-brl"/>
</dbReference>
<dbReference type="Pfam" id="PF04748">
    <property type="entry name" value="Polysacc_deac_2"/>
    <property type="match status" value="1"/>
</dbReference>
<dbReference type="PANTHER" id="PTHR30105">
    <property type="entry name" value="UNCHARACTERIZED YIBQ-RELATED"/>
    <property type="match status" value="1"/>
</dbReference>
<dbReference type="SUPFAM" id="SSF88713">
    <property type="entry name" value="Glycoside hydrolase/deacetylase"/>
    <property type="match status" value="1"/>
</dbReference>
<gene>
    <name evidence="3" type="ORF">KL86DPRO_10582</name>
</gene>
<feature type="compositionally biased region" description="Polar residues" evidence="1">
    <location>
        <begin position="41"/>
        <end position="54"/>
    </location>
</feature>
<evidence type="ECO:0000313" key="3">
    <source>
        <dbReference type="EMBL" id="SBV93734.1"/>
    </source>
</evidence>
<dbReference type="AlphaFoldDB" id="A0A212J2Y8"/>
<sequence>MRKILRFFSLPGVYIAIVGVLVLFGGAFLWRGMVVPQGNMAAQTSGGRQGSQAQPAVLAEPGGDARASVSRALLNMVDLAYEEPFEMHLEDAVKQADFALVQAMLRSNMPLDDAVMEKAELRHNEDGPYHFQRIRLNVGSDPLPFITTLHESLRAWAENAEVSRAGDALPNGRGELWTINVNDVVTHELVLASLPPSRPGTAGDGPGRVLRRREPGGAARLAIVIDDIGEDMAAARALAHLPYPVTFAVWPRSTNARKAAELGHAAGRDILIHQPTEPMKYPEVQPGPGALFTSLTDQEIEARVADSLTRVPHAIGMNNHMGSRFTRDKRAAAAMVRPLKNHGFFVLDSMTHPGSVLHAEALRLGIPVLKRDVFLDALPGKENVVRQLRKAENIALVTGSAVAIGHPLPYTLAALKEWGAQRNAQVELVKLSDLLFSP</sequence>
<dbReference type="Gene3D" id="3.20.20.370">
    <property type="entry name" value="Glycoside hydrolase/deacetylase"/>
    <property type="match status" value="1"/>
</dbReference>
<dbReference type="CDD" id="cd10936">
    <property type="entry name" value="CE4_DAC2"/>
    <property type="match status" value="1"/>
</dbReference>
<feature type="transmembrane region" description="Helical" evidence="2">
    <location>
        <begin position="12"/>
        <end position="30"/>
    </location>
</feature>
<dbReference type="EMBL" id="FLUQ01000001">
    <property type="protein sequence ID" value="SBV93734.1"/>
    <property type="molecule type" value="Genomic_DNA"/>
</dbReference>
<evidence type="ECO:0000256" key="2">
    <source>
        <dbReference type="SAM" id="Phobius"/>
    </source>
</evidence>
<organism evidence="3">
    <name type="scientific">uncultured delta proteobacterium</name>
    <dbReference type="NCBI Taxonomy" id="34034"/>
    <lineage>
        <taxon>Bacteria</taxon>
        <taxon>Deltaproteobacteria</taxon>
        <taxon>environmental samples</taxon>
    </lineage>
</organism>